<dbReference type="Gene3D" id="3.40.50.300">
    <property type="entry name" value="P-loop containing nucleotide triphosphate hydrolases"/>
    <property type="match status" value="1"/>
</dbReference>
<keyword evidence="4" id="KW-0067">ATP-binding</keyword>
<evidence type="ECO:0000259" key="5">
    <source>
        <dbReference type="Pfam" id="PF00270"/>
    </source>
</evidence>
<sequence>MLQPMTPCLHALQAIVLQNQDNPAAASESLHANSFHAYVTCKEPTEDVNLSCITTVAFCIPARKIDQDNNFIQVVILVPTRELASQTSQVYKELGKHWEIQVMETYSIHVDGSTTALYNELEELAASFIRKPVALVFLEWAM</sequence>
<dbReference type="Proteomes" id="UP001058974">
    <property type="component" value="Chromosome 1"/>
</dbReference>
<evidence type="ECO:0000313" key="7">
    <source>
        <dbReference type="Proteomes" id="UP001058974"/>
    </source>
</evidence>
<evidence type="ECO:0000313" key="6">
    <source>
        <dbReference type="EMBL" id="KAI5444244.1"/>
    </source>
</evidence>
<evidence type="ECO:0000256" key="4">
    <source>
        <dbReference type="ARBA" id="ARBA00022840"/>
    </source>
</evidence>
<evidence type="ECO:0000256" key="2">
    <source>
        <dbReference type="ARBA" id="ARBA00022801"/>
    </source>
</evidence>
<dbReference type="SUPFAM" id="SSF52540">
    <property type="entry name" value="P-loop containing nucleoside triphosphate hydrolases"/>
    <property type="match status" value="1"/>
</dbReference>
<gene>
    <name evidence="6" type="ORF">KIW84_012749</name>
</gene>
<evidence type="ECO:0000256" key="3">
    <source>
        <dbReference type="ARBA" id="ARBA00022806"/>
    </source>
</evidence>
<dbReference type="Gramene" id="Psat01G0274900-T1">
    <property type="protein sequence ID" value="KAI5444244.1"/>
    <property type="gene ID" value="KIW84_012749"/>
</dbReference>
<keyword evidence="7" id="KW-1185">Reference proteome</keyword>
<proteinExistence type="predicted"/>
<dbReference type="GO" id="GO:0005524">
    <property type="term" value="F:ATP binding"/>
    <property type="evidence" value="ECO:0007669"/>
    <property type="project" value="UniProtKB-KW"/>
</dbReference>
<dbReference type="AlphaFoldDB" id="A0A9D5GX71"/>
<keyword evidence="1" id="KW-0547">Nucleotide-binding</keyword>
<dbReference type="GO" id="GO:0003676">
    <property type="term" value="F:nucleic acid binding"/>
    <property type="evidence" value="ECO:0007669"/>
    <property type="project" value="InterPro"/>
</dbReference>
<dbReference type="InterPro" id="IPR011545">
    <property type="entry name" value="DEAD/DEAH_box_helicase_dom"/>
</dbReference>
<evidence type="ECO:0000256" key="1">
    <source>
        <dbReference type="ARBA" id="ARBA00022741"/>
    </source>
</evidence>
<dbReference type="Pfam" id="PF00270">
    <property type="entry name" value="DEAD"/>
    <property type="match status" value="1"/>
</dbReference>
<keyword evidence="3" id="KW-0347">Helicase</keyword>
<protein>
    <recommendedName>
        <fullName evidence="5">DEAD/DEAH-box helicase domain-containing protein</fullName>
    </recommendedName>
</protein>
<feature type="domain" description="DEAD/DEAH-box helicase" evidence="5">
    <location>
        <begin position="55"/>
        <end position="111"/>
    </location>
</feature>
<comment type="caution">
    <text evidence="6">The sequence shown here is derived from an EMBL/GenBank/DDBJ whole genome shotgun (WGS) entry which is preliminary data.</text>
</comment>
<accession>A0A9D5GX71</accession>
<reference evidence="6 7" key="1">
    <citation type="journal article" date="2022" name="Nat. Genet.">
        <title>Improved pea reference genome and pan-genome highlight genomic features and evolutionary characteristics.</title>
        <authorList>
            <person name="Yang T."/>
            <person name="Liu R."/>
            <person name="Luo Y."/>
            <person name="Hu S."/>
            <person name="Wang D."/>
            <person name="Wang C."/>
            <person name="Pandey M.K."/>
            <person name="Ge S."/>
            <person name="Xu Q."/>
            <person name="Li N."/>
            <person name="Li G."/>
            <person name="Huang Y."/>
            <person name="Saxena R.K."/>
            <person name="Ji Y."/>
            <person name="Li M."/>
            <person name="Yan X."/>
            <person name="He Y."/>
            <person name="Liu Y."/>
            <person name="Wang X."/>
            <person name="Xiang C."/>
            <person name="Varshney R.K."/>
            <person name="Ding H."/>
            <person name="Gao S."/>
            <person name="Zong X."/>
        </authorList>
    </citation>
    <scope>NUCLEOTIDE SEQUENCE [LARGE SCALE GENOMIC DNA]</scope>
    <source>
        <strain evidence="6 7">cv. Zhongwan 6</strain>
    </source>
</reference>
<dbReference type="EMBL" id="JAMSHJ010000001">
    <property type="protein sequence ID" value="KAI5444244.1"/>
    <property type="molecule type" value="Genomic_DNA"/>
</dbReference>
<name>A0A9D5GX71_PEA</name>
<organism evidence="6 7">
    <name type="scientific">Pisum sativum</name>
    <name type="common">Garden pea</name>
    <name type="synonym">Lathyrus oleraceus</name>
    <dbReference type="NCBI Taxonomy" id="3888"/>
    <lineage>
        <taxon>Eukaryota</taxon>
        <taxon>Viridiplantae</taxon>
        <taxon>Streptophyta</taxon>
        <taxon>Embryophyta</taxon>
        <taxon>Tracheophyta</taxon>
        <taxon>Spermatophyta</taxon>
        <taxon>Magnoliopsida</taxon>
        <taxon>eudicotyledons</taxon>
        <taxon>Gunneridae</taxon>
        <taxon>Pentapetalae</taxon>
        <taxon>rosids</taxon>
        <taxon>fabids</taxon>
        <taxon>Fabales</taxon>
        <taxon>Fabaceae</taxon>
        <taxon>Papilionoideae</taxon>
        <taxon>50 kb inversion clade</taxon>
        <taxon>NPAAA clade</taxon>
        <taxon>Hologalegina</taxon>
        <taxon>IRL clade</taxon>
        <taxon>Fabeae</taxon>
        <taxon>Lathyrus</taxon>
    </lineage>
</organism>
<dbReference type="InterPro" id="IPR027417">
    <property type="entry name" value="P-loop_NTPase"/>
</dbReference>
<dbReference type="GO" id="GO:0016787">
    <property type="term" value="F:hydrolase activity"/>
    <property type="evidence" value="ECO:0007669"/>
    <property type="project" value="UniProtKB-KW"/>
</dbReference>
<dbReference type="GO" id="GO:0004386">
    <property type="term" value="F:helicase activity"/>
    <property type="evidence" value="ECO:0007669"/>
    <property type="project" value="UniProtKB-KW"/>
</dbReference>
<dbReference type="PANTHER" id="PTHR47960">
    <property type="entry name" value="DEAD-BOX ATP-DEPENDENT RNA HELICASE 50"/>
    <property type="match status" value="1"/>
</dbReference>
<keyword evidence="2" id="KW-0378">Hydrolase</keyword>